<gene>
    <name evidence="1" type="ORF">VMF7928_02927</name>
</gene>
<reference evidence="1" key="1">
    <citation type="submission" date="2021-11" db="EMBL/GenBank/DDBJ databases">
        <authorList>
            <person name="Rodrigo-Torres L."/>
            <person name="Arahal R. D."/>
            <person name="Lucena T."/>
        </authorList>
    </citation>
    <scope>NUCLEOTIDE SEQUENCE</scope>
    <source>
        <strain evidence="1">CECT 7928</strain>
    </source>
</reference>
<dbReference type="Proteomes" id="UP000838748">
    <property type="component" value="Unassembled WGS sequence"/>
</dbReference>
<keyword evidence="2" id="KW-1185">Reference proteome</keyword>
<proteinExistence type="predicted"/>
<protein>
    <submittedName>
        <fullName evidence="1">Uncharacterized protein</fullName>
    </submittedName>
</protein>
<evidence type="ECO:0000313" key="1">
    <source>
        <dbReference type="EMBL" id="CAH0540527.1"/>
    </source>
</evidence>
<evidence type="ECO:0000313" key="2">
    <source>
        <dbReference type="Proteomes" id="UP000838748"/>
    </source>
</evidence>
<accession>A0ABM9A647</accession>
<sequence length="40" mass="4564">MLALKSAINAQDNRLLSWFCLIIKYSRLGSDFAQYVKAQS</sequence>
<organism evidence="1 2">
    <name type="scientific">Vibrio marisflavi CECT 7928</name>
    <dbReference type="NCBI Taxonomy" id="634439"/>
    <lineage>
        <taxon>Bacteria</taxon>
        <taxon>Pseudomonadati</taxon>
        <taxon>Pseudomonadota</taxon>
        <taxon>Gammaproteobacteria</taxon>
        <taxon>Vibrionales</taxon>
        <taxon>Vibrionaceae</taxon>
        <taxon>Vibrio</taxon>
    </lineage>
</organism>
<comment type="caution">
    <text evidence="1">The sequence shown here is derived from an EMBL/GenBank/DDBJ whole genome shotgun (WGS) entry which is preliminary data.</text>
</comment>
<dbReference type="EMBL" id="CAKLDM010000002">
    <property type="protein sequence ID" value="CAH0540527.1"/>
    <property type="molecule type" value="Genomic_DNA"/>
</dbReference>
<name>A0ABM9A647_9VIBR</name>